<accession>A0A0C2C820</accession>
<organism evidence="2 3">
    <name type="scientific">Ancylostoma duodenale</name>
    <dbReference type="NCBI Taxonomy" id="51022"/>
    <lineage>
        <taxon>Eukaryota</taxon>
        <taxon>Metazoa</taxon>
        <taxon>Ecdysozoa</taxon>
        <taxon>Nematoda</taxon>
        <taxon>Chromadorea</taxon>
        <taxon>Rhabditida</taxon>
        <taxon>Rhabditina</taxon>
        <taxon>Rhabditomorpha</taxon>
        <taxon>Strongyloidea</taxon>
        <taxon>Ancylostomatidae</taxon>
        <taxon>Ancylostomatinae</taxon>
        <taxon>Ancylostoma</taxon>
    </lineage>
</organism>
<dbReference type="AlphaFoldDB" id="A0A0C2C820"/>
<feature type="non-terminal residue" evidence="2">
    <location>
        <position position="1"/>
    </location>
</feature>
<gene>
    <name evidence="2" type="ORF">ANCDUO_24147</name>
</gene>
<keyword evidence="3" id="KW-1185">Reference proteome</keyword>
<sequence>DQERLQEGDRDPDVPQEDHAEVCREGHDAQGPDPAVEGRAAAQGVQGHVAQDQVADLAVAAGQEESPGGRGEADE</sequence>
<feature type="compositionally biased region" description="Low complexity" evidence="1">
    <location>
        <begin position="40"/>
        <end position="50"/>
    </location>
</feature>
<reference evidence="2 3" key="1">
    <citation type="submission" date="2013-12" db="EMBL/GenBank/DDBJ databases">
        <title>Draft genome of the parsitic nematode Ancylostoma duodenale.</title>
        <authorList>
            <person name="Mitreva M."/>
        </authorList>
    </citation>
    <scope>NUCLEOTIDE SEQUENCE [LARGE SCALE GENOMIC DNA]</scope>
    <source>
        <strain evidence="2 3">Zhejiang</strain>
    </source>
</reference>
<feature type="compositionally biased region" description="Basic and acidic residues" evidence="1">
    <location>
        <begin position="1"/>
        <end position="30"/>
    </location>
</feature>
<protein>
    <submittedName>
        <fullName evidence="2">Uncharacterized protein</fullName>
    </submittedName>
</protein>
<dbReference type="Proteomes" id="UP000054047">
    <property type="component" value="Unassembled WGS sequence"/>
</dbReference>
<evidence type="ECO:0000256" key="1">
    <source>
        <dbReference type="SAM" id="MobiDB-lite"/>
    </source>
</evidence>
<proteinExistence type="predicted"/>
<name>A0A0C2C820_9BILA</name>
<evidence type="ECO:0000313" key="2">
    <source>
        <dbReference type="EMBL" id="KIH45807.1"/>
    </source>
</evidence>
<evidence type="ECO:0000313" key="3">
    <source>
        <dbReference type="Proteomes" id="UP000054047"/>
    </source>
</evidence>
<dbReference type="EMBL" id="KN771113">
    <property type="protein sequence ID" value="KIH45807.1"/>
    <property type="molecule type" value="Genomic_DNA"/>
</dbReference>
<feature type="region of interest" description="Disordered" evidence="1">
    <location>
        <begin position="1"/>
        <end position="50"/>
    </location>
</feature>